<gene>
    <name evidence="10" type="ORF">TRFO_09220</name>
</gene>
<dbReference type="GO" id="GO:0016757">
    <property type="term" value="F:glycosyltransferase activity"/>
    <property type="evidence" value="ECO:0007669"/>
    <property type="project" value="UniProtKB-KW"/>
</dbReference>
<keyword evidence="4 8" id="KW-0812">Transmembrane</keyword>
<proteinExistence type="predicted"/>
<feature type="domain" description="Glycosyltransferase 61 catalytic" evidence="9">
    <location>
        <begin position="272"/>
        <end position="466"/>
    </location>
</feature>
<evidence type="ECO:0000256" key="1">
    <source>
        <dbReference type="ARBA" id="ARBA00004167"/>
    </source>
</evidence>
<protein>
    <recommendedName>
        <fullName evidence="9">Glycosyltransferase 61 catalytic domain-containing protein</fullName>
    </recommendedName>
</protein>
<keyword evidence="3" id="KW-0808">Transferase</keyword>
<reference evidence="10" key="1">
    <citation type="submission" date="2016-10" db="EMBL/GenBank/DDBJ databases">
        <authorList>
            <person name="Benchimol M."/>
            <person name="Almeida L.G."/>
            <person name="Vasconcelos A.T."/>
            <person name="Perreira-Neves A."/>
            <person name="Rosa I.A."/>
            <person name="Tasca T."/>
            <person name="Bogo M.R."/>
            <person name="de Souza W."/>
        </authorList>
    </citation>
    <scope>NUCLEOTIDE SEQUENCE [LARGE SCALE GENOMIC DNA]</scope>
    <source>
        <strain evidence="10">K</strain>
    </source>
</reference>
<dbReference type="VEuPathDB" id="TrichDB:TRFO_09220"/>
<dbReference type="AlphaFoldDB" id="A0A1J4JF79"/>
<dbReference type="GeneID" id="94829445"/>
<keyword evidence="11" id="KW-1185">Reference proteome</keyword>
<keyword evidence="5 8" id="KW-1133">Transmembrane helix</keyword>
<organism evidence="10 11">
    <name type="scientific">Tritrichomonas foetus</name>
    <dbReference type="NCBI Taxonomy" id="1144522"/>
    <lineage>
        <taxon>Eukaryota</taxon>
        <taxon>Metamonada</taxon>
        <taxon>Parabasalia</taxon>
        <taxon>Tritrichomonadida</taxon>
        <taxon>Tritrichomonadidae</taxon>
        <taxon>Tritrichomonas</taxon>
    </lineage>
</organism>
<dbReference type="EMBL" id="MLAK01001093">
    <property type="protein sequence ID" value="OHS97802.1"/>
    <property type="molecule type" value="Genomic_DNA"/>
</dbReference>
<sequence>MRRSVRRKSHCFFIVYFLITFIVIDYVLLFYFPYPEPDDFENPDNFVIIPTSPKVCTSIKKISAETDIITIEYDGDMPRKDPTFILSHFALSTTWLRKKIFFPLGSADLVELHKNTIRIRFYMPVVDNFSCEFYCASTDVNITKTRESLEPYILKREPVLIEASDFSEEENIEKYSRFRCHNKEVFETRWCEFRNVAYFDHHFFFFSPAIFDFPEPFLVPGPRAPPFDKTVDQLVIEPIVLQYKPSTCPHPLEPVTDFCYIYGVFHNYYMLWHTIFDFMIPLYHFMKMLNGTDTKANRRIYVRSDGVWAFHDFMKIFSTEPISIIDEKNPSILMYKGTIGIEKLEKNPDPKRTYDDSIAFQYNFNRDTAKGMREEILDELKIPANIVGNNGKPLVLLIDRGEGSRNIANIHDLYGMMVKTCDFCDVQMVKFHVMDVDDQIRLVSRASVLAGLHGSGLAHVIWMQPTRQNHTTHLIEVFPYKYTCRNWYNTAANVAGVEYHSVMNKNEPLGVHSDSLSTCWQTPKMCATLQCHDLLRDQFTNLEIDTFREAWDPIVEKLKSTKI</sequence>
<dbReference type="Pfam" id="PF04577">
    <property type="entry name" value="Glyco_transf_61"/>
    <property type="match status" value="1"/>
</dbReference>
<accession>A0A1J4JF79</accession>
<evidence type="ECO:0000256" key="6">
    <source>
        <dbReference type="ARBA" id="ARBA00023136"/>
    </source>
</evidence>
<evidence type="ECO:0000256" key="2">
    <source>
        <dbReference type="ARBA" id="ARBA00022676"/>
    </source>
</evidence>
<dbReference type="InterPro" id="IPR007657">
    <property type="entry name" value="Glycosyltransferase_61"/>
</dbReference>
<evidence type="ECO:0000256" key="3">
    <source>
        <dbReference type="ARBA" id="ARBA00022679"/>
    </source>
</evidence>
<dbReference type="OrthoDB" id="529273at2759"/>
<dbReference type="Proteomes" id="UP000179807">
    <property type="component" value="Unassembled WGS sequence"/>
</dbReference>
<keyword evidence="6 8" id="KW-0472">Membrane</keyword>
<comment type="caution">
    <text evidence="10">The sequence shown here is derived from an EMBL/GenBank/DDBJ whole genome shotgun (WGS) entry which is preliminary data.</text>
</comment>
<evidence type="ECO:0000256" key="7">
    <source>
        <dbReference type="ARBA" id="ARBA00023180"/>
    </source>
</evidence>
<evidence type="ECO:0000256" key="5">
    <source>
        <dbReference type="ARBA" id="ARBA00022989"/>
    </source>
</evidence>
<dbReference type="RefSeq" id="XP_068350939.1">
    <property type="nucleotide sequence ID" value="XM_068494741.1"/>
</dbReference>
<keyword evidence="7" id="KW-0325">Glycoprotein</keyword>
<evidence type="ECO:0000256" key="8">
    <source>
        <dbReference type="SAM" id="Phobius"/>
    </source>
</evidence>
<evidence type="ECO:0000256" key="4">
    <source>
        <dbReference type="ARBA" id="ARBA00022692"/>
    </source>
</evidence>
<comment type="subcellular location">
    <subcellularLocation>
        <location evidence="1">Membrane</location>
        <topology evidence="1">Single-pass membrane protein</topology>
    </subcellularLocation>
</comment>
<dbReference type="GO" id="GO:0016020">
    <property type="term" value="C:membrane"/>
    <property type="evidence" value="ECO:0007669"/>
    <property type="project" value="UniProtKB-SubCell"/>
</dbReference>
<feature type="transmembrane region" description="Helical" evidence="8">
    <location>
        <begin position="12"/>
        <end position="34"/>
    </location>
</feature>
<evidence type="ECO:0000259" key="9">
    <source>
        <dbReference type="Pfam" id="PF04577"/>
    </source>
</evidence>
<keyword evidence="2" id="KW-0328">Glycosyltransferase</keyword>
<dbReference type="PANTHER" id="PTHR20961:SF38">
    <property type="entry name" value="PROTEIN O-LINKED-MANNOSE BETA-1,4-N-ACETYLGLUCOSAMINYLTRANSFERASE 2"/>
    <property type="match status" value="1"/>
</dbReference>
<dbReference type="InterPro" id="IPR049625">
    <property type="entry name" value="Glyco_transf_61_cat"/>
</dbReference>
<evidence type="ECO:0000313" key="10">
    <source>
        <dbReference type="EMBL" id="OHS97802.1"/>
    </source>
</evidence>
<name>A0A1J4JF79_9EUKA</name>
<dbReference type="PANTHER" id="PTHR20961">
    <property type="entry name" value="GLYCOSYLTRANSFERASE"/>
    <property type="match status" value="1"/>
</dbReference>
<evidence type="ECO:0000313" key="11">
    <source>
        <dbReference type="Proteomes" id="UP000179807"/>
    </source>
</evidence>